<proteinExistence type="predicted"/>
<sequence>MKTKPTYITCLVIFFIFLVSCQRKDSILPLSQKNNGQGLSSGENQVNLQIQPYTVFNVAGAVDPGNADGTGTTASFRSPEGLQLKPNGILYVADFGNNAIRKVVITRLNGNVNQYTGTVTTLNTPAGPNALQLTHPVRVGVGDDGSINTVFLPDTRFSSGISLGRIYKPSGEIYTTQIDETSTIPGLTKDPTGDFFWFLGNGSLGKFWSGHIQLPNLTLPRDSFLVRYTDHPDYIYSRALPNVIYACPNGVKYLATPNQFYKISANGTVSKIKPIVTYPDLPFESVNDLVTSDDGNTIYFTSKGSIYKLNNGVITTLVEVQQPTGEESMPGDVYAWGLAIDDKQHILYFTDVKSIKILTLPGYVAH</sequence>
<dbReference type="Proteomes" id="UP001324380">
    <property type="component" value="Chromosome"/>
</dbReference>
<evidence type="ECO:0000313" key="2">
    <source>
        <dbReference type="Proteomes" id="UP001324380"/>
    </source>
</evidence>
<evidence type="ECO:0008006" key="3">
    <source>
        <dbReference type="Google" id="ProtNLM"/>
    </source>
</evidence>
<reference evidence="1 2" key="1">
    <citation type="submission" date="2023-11" db="EMBL/GenBank/DDBJ databases">
        <title>Analysis of the Genomes of Mucilaginibacter gossypii cycad 4 and M. sabulilitoris SNA2: microbes with the potential for plant growth promotion.</title>
        <authorList>
            <person name="Hirsch A.M."/>
            <person name="Humm E."/>
            <person name="Rubbi M."/>
            <person name="Del Vecchio G."/>
            <person name="Ha S.M."/>
            <person name="Pellegrini M."/>
            <person name="Gunsalus R.P."/>
        </authorList>
    </citation>
    <scope>NUCLEOTIDE SEQUENCE [LARGE SCALE GENOMIC DNA]</scope>
    <source>
        <strain evidence="1 2">SNA2</strain>
    </source>
</reference>
<keyword evidence="2" id="KW-1185">Reference proteome</keyword>
<organism evidence="1 2">
    <name type="scientific">Mucilaginibacter sabulilitoris</name>
    <dbReference type="NCBI Taxonomy" id="1173583"/>
    <lineage>
        <taxon>Bacteria</taxon>
        <taxon>Pseudomonadati</taxon>
        <taxon>Bacteroidota</taxon>
        <taxon>Sphingobacteriia</taxon>
        <taxon>Sphingobacteriales</taxon>
        <taxon>Sphingobacteriaceae</taxon>
        <taxon>Mucilaginibacter</taxon>
    </lineage>
</organism>
<dbReference type="Gene3D" id="2.120.10.30">
    <property type="entry name" value="TolB, C-terminal domain"/>
    <property type="match status" value="1"/>
</dbReference>
<name>A0ABZ0TP91_9SPHI</name>
<dbReference type="InterPro" id="IPR011042">
    <property type="entry name" value="6-blade_b-propeller_TolB-like"/>
</dbReference>
<evidence type="ECO:0000313" key="1">
    <source>
        <dbReference type="EMBL" id="WPU94013.1"/>
    </source>
</evidence>
<dbReference type="EMBL" id="CP139558">
    <property type="protein sequence ID" value="WPU94013.1"/>
    <property type="molecule type" value="Genomic_DNA"/>
</dbReference>
<dbReference type="SUPFAM" id="SSF63829">
    <property type="entry name" value="Calcium-dependent phosphotriesterase"/>
    <property type="match status" value="2"/>
</dbReference>
<dbReference type="PROSITE" id="PS51257">
    <property type="entry name" value="PROKAR_LIPOPROTEIN"/>
    <property type="match status" value="1"/>
</dbReference>
<dbReference type="RefSeq" id="WP_321563140.1">
    <property type="nucleotide sequence ID" value="NZ_CP139558.1"/>
</dbReference>
<gene>
    <name evidence="1" type="ORF">SNE25_00545</name>
</gene>
<accession>A0ABZ0TP91</accession>
<protein>
    <recommendedName>
        <fullName evidence="3">SMP-30/Gluconolactonase/LRE-like region domain-containing protein</fullName>
    </recommendedName>
</protein>